<evidence type="ECO:0000256" key="2">
    <source>
        <dbReference type="ARBA" id="ARBA00022659"/>
    </source>
</evidence>
<feature type="domain" description="Sushi" evidence="6">
    <location>
        <begin position="47"/>
        <end position="106"/>
    </location>
</feature>
<sequence>KKILILDQVQKRYENGNQIDYICISPYKGPGGKATCQNREWLMPPKDFCGPPPHLINGDTIGRTRECYRNRESVHYDCQSYYTLNSHSSYKMCPSEIWIGEMACLIWDEQLSPSSVGFHQQCIHGVMTLPLCPY</sequence>
<keyword evidence="2 5" id="KW-0768">Sushi</keyword>
<dbReference type="AlphaFoldDB" id="A0A674A478"/>
<dbReference type="CDD" id="cd00033">
    <property type="entry name" value="CCP"/>
    <property type="match status" value="1"/>
</dbReference>
<dbReference type="PANTHER" id="PTHR45785">
    <property type="entry name" value="COMPLEMENT FACTOR H-RELATED"/>
    <property type="match status" value="1"/>
</dbReference>
<proteinExistence type="predicted"/>
<keyword evidence="8" id="KW-1185">Reference proteome</keyword>
<evidence type="ECO:0000313" key="8">
    <source>
        <dbReference type="Proteomes" id="UP000472277"/>
    </source>
</evidence>
<dbReference type="SUPFAM" id="SSF57535">
    <property type="entry name" value="Complement control module/SCR domain"/>
    <property type="match status" value="1"/>
</dbReference>
<dbReference type="SMART" id="SM00032">
    <property type="entry name" value="CCP"/>
    <property type="match status" value="1"/>
</dbReference>
<reference evidence="7" key="1">
    <citation type="submission" date="2025-08" db="UniProtKB">
        <authorList>
            <consortium name="Ensembl"/>
        </authorList>
    </citation>
    <scope>IDENTIFICATION</scope>
</reference>
<dbReference type="PANTHER" id="PTHR45785:SF2">
    <property type="entry name" value="COMPLEMENT FACTOR H-RELATED"/>
    <property type="match status" value="1"/>
</dbReference>
<reference evidence="7" key="2">
    <citation type="submission" date="2025-09" db="UniProtKB">
        <authorList>
            <consortium name="Ensembl"/>
        </authorList>
    </citation>
    <scope>IDENTIFICATION</scope>
</reference>
<dbReference type="PROSITE" id="PS50923">
    <property type="entry name" value="SUSHI"/>
    <property type="match status" value="1"/>
</dbReference>
<dbReference type="Proteomes" id="UP000472277">
    <property type="component" value="Chromosome 22"/>
</dbReference>
<dbReference type="InterPro" id="IPR035976">
    <property type="entry name" value="Sushi/SCR/CCP_sf"/>
</dbReference>
<name>A0A674A478_SALTR</name>
<dbReference type="Gene3D" id="2.10.70.10">
    <property type="entry name" value="Complement Module, domain 1"/>
    <property type="match status" value="1"/>
</dbReference>
<dbReference type="InterPro" id="IPR051503">
    <property type="entry name" value="ComplSys_Reg/VirEntry_Med"/>
</dbReference>
<evidence type="ECO:0000256" key="1">
    <source>
        <dbReference type="ARBA" id="ARBA00004328"/>
    </source>
</evidence>
<keyword evidence="3" id="KW-0732">Signal</keyword>
<dbReference type="Ensembl" id="ENSSTUT00000056774.1">
    <property type="protein sequence ID" value="ENSSTUP00000054289.1"/>
    <property type="gene ID" value="ENSSTUG00000023021.1"/>
</dbReference>
<evidence type="ECO:0000256" key="4">
    <source>
        <dbReference type="ARBA" id="ARBA00023157"/>
    </source>
</evidence>
<organism evidence="7 8">
    <name type="scientific">Salmo trutta</name>
    <name type="common">Brown trout</name>
    <dbReference type="NCBI Taxonomy" id="8032"/>
    <lineage>
        <taxon>Eukaryota</taxon>
        <taxon>Metazoa</taxon>
        <taxon>Chordata</taxon>
        <taxon>Craniata</taxon>
        <taxon>Vertebrata</taxon>
        <taxon>Euteleostomi</taxon>
        <taxon>Actinopterygii</taxon>
        <taxon>Neopterygii</taxon>
        <taxon>Teleostei</taxon>
        <taxon>Protacanthopterygii</taxon>
        <taxon>Salmoniformes</taxon>
        <taxon>Salmonidae</taxon>
        <taxon>Salmoninae</taxon>
        <taxon>Salmo</taxon>
    </lineage>
</organism>
<dbReference type="InterPro" id="IPR000436">
    <property type="entry name" value="Sushi_SCR_CCP_dom"/>
</dbReference>
<comment type="caution">
    <text evidence="5">Lacks conserved residue(s) required for the propagation of feature annotation.</text>
</comment>
<keyword evidence="4" id="KW-1015">Disulfide bond</keyword>
<accession>A0A674A478</accession>
<comment type="subcellular location">
    <subcellularLocation>
        <location evidence="1">Virion</location>
    </subcellularLocation>
</comment>
<evidence type="ECO:0000256" key="5">
    <source>
        <dbReference type="PROSITE-ProRule" id="PRU00302"/>
    </source>
</evidence>
<evidence type="ECO:0000256" key="3">
    <source>
        <dbReference type="ARBA" id="ARBA00022729"/>
    </source>
</evidence>
<dbReference type="GeneTree" id="ENSGT00970000198334"/>
<evidence type="ECO:0000259" key="6">
    <source>
        <dbReference type="PROSITE" id="PS50923"/>
    </source>
</evidence>
<dbReference type="InParanoid" id="A0A674A478"/>
<evidence type="ECO:0000313" key="7">
    <source>
        <dbReference type="Ensembl" id="ENSSTUP00000054289.1"/>
    </source>
</evidence>
<protein>
    <recommendedName>
        <fullName evidence="6">Sushi domain-containing protein</fullName>
    </recommendedName>
</protein>